<protein>
    <submittedName>
        <fullName evidence="4">Multidrug ABC transporter</fullName>
    </submittedName>
</protein>
<evidence type="ECO:0000313" key="5">
    <source>
        <dbReference type="Proteomes" id="UP000288028"/>
    </source>
</evidence>
<dbReference type="OrthoDB" id="9804819at2"/>
<keyword evidence="2" id="KW-0067">ATP-binding</keyword>
<proteinExistence type="predicted"/>
<dbReference type="GeneID" id="95581738"/>
<sequence length="295" mass="33768">MLVKNISKTIDNQLILDDISFELNQGEILGVIGRNGVGKTTLFRSIANHYLLDQGSVLIDGKNIEVNRELYEKLFYLDNQNNPIMTMNVITIGKFYQKIYSAFDQEKYIKLIENHQLPKNKSYRQFSKGMQGLFNIILGVSSNAQVLILDEPFDGLDVIVKKQVMKLLLNEISLAQKSLLISSHNLIELETLLDRALILKNGKIVNEYHLEEVKGSMKKVQMVFKDKKIPEIIKKNAEILSVQGRVVVGLFKEITPVLKEEINRIEPVLFEEIPITLEDLFSANLTDEQDFQLFN</sequence>
<dbReference type="InterPro" id="IPR003439">
    <property type="entry name" value="ABC_transporter-like_ATP-bd"/>
</dbReference>
<evidence type="ECO:0000256" key="1">
    <source>
        <dbReference type="ARBA" id="ARBA00022741"/>
    </source>
</evidence>
<feature type="domain" description="ABC transporter" evidence="3">
    <location>
        <begin position="1"/>
        <end position="226"/>
    </location>
</feature>
<dbReference type="Gene3D" id="3.40.50.300">
    <property type="entry name" value="P-loop containing nucleotide triphosphate hydrolases"/>
    <property type="match status" value="1"/>
</dbReference>
<gene>
    <name evidence="4" type="ORF">CBF28_05435</name>
</gene>
<dbReference type="InterPro" id="IPR027417">
    <property type="entry name" value="P-loop_NTPase"/>
</dbReference>
<dbReference type="PANTHER" id="PTHR43158:SF10">
    <property type="entry name" value="ABC TRANSPORTER ATP-BINDING PROTEIN YTRB"/>
    <property type="match status" value="1"/>
</dbReference>
<dbReference type="PANTHER" id="PTHR43158">
    <property type="entry name" value="SKFA PEPTIDE EXPORT ATP-BINDING PROTEIN SKFE"/>
    <property type="match status" value="1"/>
</dbReference>
<organism evidence="4 5">
    <name type="scientific">Vagococcus carniphilus</name>
    <dbReference type="NCBI Taxonomy" id="218144"/>
    <lineage>
        <taxon>Bacteria</taxon>
        <taxon>Bacillati</taxon>
        <taxon>Bacillota</taxon>
        <taxon>Bacilli</taxon>
        <taxon>Lactobacillales</taxon>
        <taxon>Enterococcaceae</taxon>
        <taxon>Vagococcus</taxon>
    </lineage>
</organism>
<evidence type="ECO:0000256" key="2">
    <source>
        <dbReference type="ARBA" id="ARBA00022840"/>
    </source>
</evidence>
<evidence type="ECO:0000259" key="3">
    <source>
        <dbReference type="PROSITE" id="PS50893"/>
    </source>
</evidence>
<dbReference type="AlphaFoldDB" id="A0A430B6H4"/>
<keyword evidence="5" id="KW-1185">Reference proteome</keyword>
<comment type="caution">
    <text evidence="4">The sequence shown here is derived from an EMBL/GenBank/DDBJ whole genome shotgun (WGS) entry which is preliminary data.</text>
</comment>
<evidence type="ECO:0000313" key="4">
    <source>
        <dbReference type="EMBL" id="RSU15878.1"/>
    </source>
</evidence>
<dbReference type="CDD" id="cd03230">
    <property type="entry name" value="ABC_DR_subfamily_A"/>
    <property type="match status" value="1"/>
</dbReference>
<dbReference type="GO" id="GO:0016887">
    <property type="term" value="F:ATP hydrolysis activity"/>
    <property type="evidence" value="ECO:0007669"/>
    <property type="project" value="InterPro"/>
</dbReference>
<accession>A0A430B6H4</accession>
<name>A0A430B6H4_9ENTE</name>
<dbReference type="SMART" id="SM00382">
    <property type="entry name" value="AAA"/>
    <property type="match status" value="1"/>
</dbReference>
<reference evidence="4 5" key="1">
    <citation type="submission" date="2017-05" db="EMBL/GenBank/DDBJ databases">
        <title>Vagococcus spp. assemblies.</title>
        <authorList>
            <person name="Gulvik C.A."/>
        </authorList>
    </citation>
    <scope>NUCLEOTIDE SEQUENCE [LARGE SCALE GENOMIC DNA]</scope>
    <source>
        <strain evidence="4 5">SS1714</strain>
    </source>
</reference>
<dbReference type="RefSeq" id="WP_126792756.1">
    <property type="nucleotide sequence ID" value="NZ_CP060720.1"/>
</dbReference>
<dbReference type="InterPro" id="IPR003593">
    <property type="entry name" value="AAA+_ATPase"/>
</dbReference>
<dbReference type="GO" id="GO:0005524">
    <property type="term" value="F:ATP binding"/>
    <property type="evidence" value="ECO:0007669"/>
    <property type="project" value="UniProtKB-KW"/>
</dbReference>
<dbReference type="SUPFAM" id="SSF52540">
    <property type="entry name" value="P-loop containing nucleoside triphosphate hydrolases"/>
    <property type="match status" value="1"/>
</dbReference>
<keyword evidence="1" id="KW-0547">Nucleotide-binding</keyword>
<dbReference type="PROSITE" id="PS50893">
    <property type="entry name" value="ABC_TRANSPORTER_2"/>
    <property type="match status" value="1"/>
</dbReference>
<dbReference type="Proteomes" id="UP000288028">
    <property type="component" value="Unassembled WGS sequence"/>
</dbReference>
<dbReference type="EMBL" id="NGKB01000004">
    <property type="protein sequence ID" value="RSU15878.1"/>
    <property type="molecule type" value="Genomic_DNA"/>
</dbReference>
<dbReference type="Pfam" id="PF00005">
    <property type="entry name" value="ABC_tran"/>
    <property type="match status" value="1"/>
</dbReference>